<dbReference type="GO" id="GO:0030246">
    <property type="term" value="F:carbohydrate binding"/>
    <property type="evidence" value="ECO:0007669"/>
    <property type="project" value="InterPro"/>
</dbReference>
<comment type="caution">
    <text evidence="1">The sequence shown here is derived from an EMBL/GenBank/DDBJ whole genome shotgun (WGS) entry which is preliminary data.</text>
</comment>
<accession>A0A523QH75</accession>
<dbReference type="AlphaFoldDB" id="A0A523QH75"/>
<gene>
    <name evidence="1" type="ORF">E3J95_05850</name>
</gene>
<dbReference type="InterPro" id="IPR014718">
    <property type="entry name" value="GH-type_carb-bd"/>
</dbReference>
<dbReference type="Pfam" id="PF14486">
    <property type="entry name" value="DUF4432"/>
    <property type="match status" value="1"/>
</dbReference>
<dbReference type="EMBL" id="SOKU01000286">
    <property type="protein sequence ID" value="TES84845.1"/>
    <property type="molecule type" value="Genomic_DNA"/>
</dbReference>
<protein>
    <submittedName>
        <fullName evidence="1">DUF4432 family protein</fullName>
    </submittedName>
</protein>
<dbReference type="CDD" id="cd09023">
    <property type="entry name" value="Aldose_epim_Ec_c4013"/>
    <property type="match status" value="1"/>
</dbReference>
<evidence type="ECO:0000313" key="2">
    <source>
        <dbReference type="Proteomes" id="UP000320781"/>
    </source>
</evidence>
<dbReference type="Gene3D" id="2.70.98.10">
    <property type="match status" value="1"/>
</dbReference>
<dbReference type="Proteomes" id="UP000320781">
    <property type="component" value="Unassembled WGS sequence"/>
</dbReference>
<dbReference type="InterPro" id="IPR027839">
    <property type="entry name" value="DUF4432"/>
</dbReference>
<name>A0A523QH75_UNCAE</name>
<sequence length="362" mass="41318">MMRMLGKDYSRGELSRLVGDFSQVAGVKPYQLTEGKARGARCVDFWTGSGFEFTVMPERGMDISQAFYQGKSLCWRSSTGDVHPHFFEPEGLGWLRSFSGGLLVTCGLTYAGFPCEDEGEKLGLHGRISHIPAEDMRIDRDWRGGDYVLSVEGRIRESAVFGENMVLKRKIWTKMGESRLWIEDKVENQGYRETPLMIIYHFNIGFPVVAEGSRLISPTTEVTPVTEESAKGKEDYARFTAPIPNFKEKVYYHRMRADEDGLVRCALVNENIEGEGFGVYLRYKLDQLPNFLQWKMMGEGEYVVGMEPANCQVEGRAKEKERRTLQMLKPGETQDFSLEVGVLRETSEIEEFERKLESSKKK</sequence>
<evidence type="ECO:0000313" key="1">
    <source>
        <dbReference type="EMBL" id="TES84845.1"/>
    </source>
</evidence>
<reference evidence="1 2" key="1">
    <citation type="submission" date="2019-03" db="EMBL/GenBank/DDBJ databases">
        <title>Metabolic potential of uncultured bacteria and archaea associated with petroleum seepage in deep-sea sediments.</title>
        <authorList>
            <person name="Dong X."/>
            <person name="Hubert C."/>
        </authorList>
    </citation>
    <scope>NUCLEOTIDE SEQUENCE [LARGE SCALE GENOMIC DNA]</scope>
    <source>
        <strain evidence="1">E44_bin92</strain>
    </source>
</reference>
<organism evidence="1 2">
    <name type="scientific">Aerophobetes bacterium</name>
    <dbReference type="NCBI Taxonomy" id="2030807"/>
    <lineage>
        <taxon>Bacteria</taxon>
        <taxon>Candidatus Aerophobota</taxon>
    </lineage>
</organism>
<proteinExistence type="predicted"/>